<gene>
    <name evidence="3" type="ORF">GSMUA_227140.1</name>
</gene>
<feature type="transmembrane region" description="Helical" evidence="1">
    <location>
        <begin position="501"/>
        <end position="524"/>
    </location>
</feature>
<dbReference type="AlphaFoldDB" id="A0A804KHH3"/>
<keyword evidence="1" id="KW-0812">Transmembrane</keyword>
<feature type="transmembrane region" description="Helical" evidence="1">
    <location>
        <begin position="263"/>
        <end position="280"/>
    </location>
</feature>
<dbReference type="OMA" id="MSCFRAN"/>
<keyword evidence="5" id="KW-1185">Reference proteome</keyword>
<evidence type="ECO:0000313" key="4">
    <source>
        <dbReference type="EnsemblPlants" id="Ma09_p08800.1"/>
    </source>
</evidence>
<dbReference type="EMBL" id="HG996474">
    <property type="protein sequence ID" value="CAG1834609.1"/>
    <property type="molecule type" value="Genomic_DNA"/>
</dbReference>
<feature type="transmembrane region" description="Helical" evidence="1">
    <location>
        <begin position="112"/>
        <end position="137"/>
    </location>
</feature>
<feature type="transmembrane region" description="Helical" evidence="1">
    <location>
        <begin position="287"/>
        <end position="313"/>
    </location>
</feature>
<dbReference type="FunCoup" id="A0A804KHH3">
    <property type="interactions" value="2270"/>
</dbReference>
<dbReference type="Proteomes" id="UP000012960">
    <property type="component" value="Unplaced"/>
</dbReference>
<dbReference type="InterPro" id="IPR040283">
    <property type="entry name" value="DDB_G0292058-like"/>
</dbReference>
<evidence type="ECO:0000313" key="5">
    <source>
        <dbReference type="Proteomes" id="UP000012960"/>
    </source>
</evidence>
<sequence length="538" mass="59485">MTMAFSRFPASLLLSPIVVLLFLPHSICHPSLEIKKTSLPGAGIQDGLVLPRRFVAEVPPPGNLTVDNSSFILAAARTHRKDPLNGFKRYTGGWNISEKHYWASVGFTAAPLFAIALAWFLGFGLALLLICCCYFCCRRRTYSYSRTAYALSLILLMLFTCAAIVGCVVLYQGQGKFHSSTYKTLDYVVDQANFTVDNLRNFSETLAEAKKVKVDQVFLPTNVQGEIDALEAKVNSSANNLASQTSDNSRKISRVLDSVRLDLIIVAAVMLLLAFLGLLFSALGLQLLVSILVVIGWILVTGTFILCGVFLILHNVVADTCVAMSEWVDHPHAHTTLDDILPCVDAATANESLYRSREVTFQLVSIVNGVIVNISNRNFPPSVPLYYNQSGPPMPTLCNPYTPDLSNRTCISGEVDFNNASQVWKGYVCQTAIVSGSEVCTTIGRVTPSIYNQMMADVTVSRGLYYYVPFLTGLEDCSFVRETFTAIHKNNCPGLEQNSKLVYIGLVMVSAAVMLSLVFWVIYARERSRRKFNKRFYP</sequence>
<protein>
    <submittedName>
        <fullName evidence="3">(wild Malaysian banana) hypothetical protein</fullName>
    </submittedName>
</protein>
<accession>A0A804KHH3</accession>
<organism evidence="4 5">
    <name type="scientific">Musa acuminata subsp. malaccensis</name>
    <name type="common">Wild banana</name>
    <name type="synonym">Musa malaccensis</name>
    <dbReference type="NCBI Taxonomy" id="214687"/>
    <lineage>
        <taxon>Eukaryota</taxon>
        <taxon>Viridiplantae</taxon>
        <taxon>Streptophyta</taxon>
        <taxon>Embryophyta</taxon>
        <taxon>Tracheophyta</taxon>
        <taxon>Spermatophyta</taxon>
        <taxon>Magnoliopsida</taxon>
        <taxon>Liliopsida</taxon>
        <taxon>Zingiberales</taxon>
        <taxon>Musaceae</taxon>
        <taxon>Musa</taxon>
    </lineage>
</organism>
<dbReference type="Gramene" id="Ma09_t08800.1">
    <property type="protein sequence ID" value="Ma09_p08800.1"/>
    <property type="gene ID" value="Ma09_g08800"/>
</dbReference>
<feature type="transmembrane region" description="Helical" evidence="1">
    <location>
        <begin position="149"/>
        <end position="171"/>
    </location>
</feature>
<reference evidence="3" key="1">
    <citation type="submission" date="2021-03" db="EMBL/GenBank/DDBJ databases">
        <authorList>
            <consortium name="Genoscope - CEA"/>
            <person name="William W."/>
        </authorList>
    </citation>
    <scope>NUCLEOTIDE SEQUENCE</scope>
    <source>
        <strain evidence="3">Doubled-haploid Pahang</strain>
    </source>
</reference>
<keyword evidence="2" id="KW-0732">Signal</keyword>
<dbReference type="OrthoDB" id="1937321at2759"/>
<evidence type="ECO:0000256" key="2">
    <source>
        <dbReference type="SAM" id="SignalP"/>
    </source>
</evidence>
<dbReference type="PANTHER" id="PTHR31414:SF15">
    <property type="entry name" value="PLASMA MEMBRANE FUSION PROTEIN"/>
    <property type="match status" value="1"/>
</dbReference>
<dbReference type="PANTHER" id="PTHR31414">
    <property type="entry name" value="TRANSMEMBRANE PROTEIN DDB_G0292058"/>
    <property type="match status" value="1"/>
</dbReference>
<reference evidence="4" key="2">
    <citation type="submission" date="2021-05" db="UniProtKB">
        <authorList>
            <consortium name="EnsemblPlants"/>
        </authorList>
    </citation>
    <scope>IDENTIFICATION</scope>
    <source>
        <strain evidence="4">subsp. malaccensis</strain>
    </source>
</reference>
<keyword evidence="1" id="KW-1133">Transmembrane helix</keyword>
<name>A0A804KHH3_MUSAM</name>
<feature type="chain" id="PRO_5036220129" evidence="2">
    <location>
        <begin position="29"/>
        <end position="538"/>
    </location>
</feature>
<evidence type="ECO:0000313" key="3">
    <source>
        <dbReference type="EMBL" id="CAG1834609.1"/>
    </source>
</evidence>
<proteinExistence type="predicted"/>
<dbReference type="InParanoid" id="A0A804KHH3"/>
<dbReference type="EnsemblPlants" id="Ma09_t08800.1">
    <property type="protein sequence ID" value="Ma09_p08800.1"/>
    <property type="gene ID" value="Ma09_g08800"/>
</dbReference>
<feature type="signal peptide" evidence="2">
    <location>
        <begin position="1"/>
        <end position="28"/>
    </location>
</feature>
<dbReference type="KEGG" id="mus:103997385"/>
<evidence type="ECO:0000256" key="1">
    <source>
        <dbReference type="SAM" id="Phobius"/>
    </source>
</evidence>
<keyword evidence="1" id="KW-0472">Membrane</keyword>